<evidence type="ECO:0000256" key="5">
    <source>
        <dbReference type="ARBA" id="ARBA00022516"/>
    </source>
</evidence>
<gene>
    <name evidence="13 15" type="primary">lpxK</name>
    <name evidence="15" type="ORF">APE01nite_03610</name>
</gene>
<dbReference type="EMBL" id="BJMV01000001">
    <property type="protein sequence ID" value="GEB84564.1"/>
    <property type="molecule type" value="Genomic_DNA"/>
</dbReference>
<keyword evidence="7 13" id="KW-0808">Transferase</keyword>
<evidence type="ECO:0000256" key="9">
    <source>
        <dbReference type="ARBA" id="ARBA00022777"/>
    </source>
</evidence>
<dbReference type="EC" id="2.7.1.130" evidence="3 13"/>
<dbReference type="InterPro" id="IPR003758">
    <property type="entry name" value="LpxK"/>
</dbReference>
<keyword evidence="16" id="KW-1185">Reference proteome</keyword>
<name>A0A4Y3TS40_9PROT</name>
<evidence type="ECO:0000313" key="15">
    <source>
        <dbReference type="EMBL" id="GEB84564.1"/>
    </source>
</evidence>
<evidence type="ECO:0000256" key="10">
    <source>
        <dbReference type="ARBA" id="ARBA00022840"/>
    </source>
</evidence>
<dbReference type="GO" id="GO:0009029">
    <property type="term" value="F:lipid-A 4'-kinase activity"/>
    <property type="evidence" value="ECO:0007669"/>
    <property type="project" value="UniProtKB-UniRule"/>
</dbReference>
<organism evidence="15 16">
    <name type="scientific">Acetobacter peroxydans</name>
    <dbReference type="NCBI Taxonomy" id="104098"/>
    <lineage>
        <taxon>Bacteria</taxon>
        <taxon>Pseudomonadati</taxon>
        <taxon>Pseudomonadota</taxon>
        <taxon>Alphaproteobacteria</taxon>
        <taxon>Acetobacterales</taxon>
        <taxon>Acetobacteraceae</taxon>
        <taxon>Acetobacter</taxon>
    </lineage>
</organism>
<comment type="catalytic activity">
    <reaction evidence="13">
        <text>a lipid A disaccharide + ATP = a lipid IVA + ADP + H(+)</text>
        <dbReference type="Rhea" id="RHEA:67840"/>
        <dbReference type="ChEBI" id="CHEBI:15378"/>
        <dbReference type="ChEBI" id="CHEBI:30616"/>
        <dbReference type="ChEBI" id="CHEBI:176343"/>
        <dbReference type="ChEBI" id="CHEBI:176425"/>
        <dbReference type="ChEBI" id="CHEBI:456216"/>
        <dbReference type="EC" id="2.7.1.130"/>
    </reaction>
</comment>
<keyword evidence="11 13" id="KW-0443">Lipid metabolism</keyword>
<comment type="pathway">
    <text evidence="2 13">Glycolipid biosynthesis; lipid IV(A) biosynthesis; lipid IV(A) from (3R)-3-hydroxytetradecanoyl-[acyl-carrier-protein] and UDP-N-acetyl-alpha-D-glucosamine: step 6/6.</text>
</comment>
<dbReference type="PANTHER" id="PTHR42724">
    <property type="entry name" value="TETRAACYLDISACCHARIDE 4'-KINASE"/>
    <property type="match status" value="1"/>
</dbReference>
<sequence length="271" mass="28672">MDLAQRLIRRGRKPHILSRGYGGRVPDGTQVDPSRHKARDVGDEPLLLAGICPVWVGGDRALGAQRAIESGADCLLMDDGFQNPGLAKTVSLLVVDGGAGIGNGHVLPAGPLREPLNDALARSTAVLVTGADVTGVLSALHVYGKPVLQASFAQSAEVAALMGQPCVAFAGIGRPEKFFDTLRAAGVTLVETRVFPDHYPYTASDLARLEAEAQAHAAVLVTTPKDHVRLPPAFQPRVIGVGVDLIWRDEADPEWILDRLLEGEQHGGVVS</sequence>
<evidence type="ECO:0000256" key="13">
    <source>
        <dbReference type="HAMAP-Rule" id="MF_00409"/>
    </source>
</evidence>
<keyword evidence="10 13" id="KW-0067">ATP-binding</keyword>
<evidence type="ECO:0000256" key="1">
    <source>
        <dbReference type="ARBA" id="ARBA00002274"/>
    </source>
</evidence>
<keyword evidence="5 13" id="KW-0444">Lipid biosynthesis</keyword>
<protein>
    <recommendedName>
        <fullName evidence="4 13">Tetraacyldisaccharide 4'-kinase</fullName>
        <ecNumber evidence="3 13">2.7.1.130</ecNumber>
    </recommendedName>
    <alternativeName>
        <fullName evidence="12 13">Lipid A 4'-kinase</fullName>
    </alternativeName>
</protein>
<evidence type="ECO:0000256" key="4">
    <source>
        <dbReference type="ARBA" id="ARBA00016436"/>
    </source>
</evidence>
<dbReference type="HAMAP" id="MF_00409">
    <property type="entry name" value="LpxK"/>
    <property type="match status" value="1"/>
</dbReference>
<feature type="region of interest" description="Disordered" evidence="14">
    <location>
        <begin position="17"/>
        <end position="37"/>
    </location>
</feature>
<evidence type="ECO:0000256" key="3">
    <source>
        <dbReference type="ARBA" id="ARBA00012071"/>
    </source>
</evidence>
<evidence type="ECO:0000256" key="14">
    <source>
        <dbReference type="SAM" id="MobiDB-lite"/>
    </source>
</evidence>
<evidence type="ECO:0000313" key="16">
    <source>
        <dbReference type="Proteomes" id="UP000317730"/>
    </source>
</evidence>
<keyword evidence="6 13" id="KW-0441">Lipid A biosynthesis</keyword>
<dbReference type="GO" id="GO:0005524">
    <property type="term" value="F:ATP binding"/>
    <property type="evidence" value="ECO:0007669"/>
    <property type="project" value="UniProtKB-UniRule"/>
</dbReference>
<comment type="similarity">
    <text evidence="13">Belongs to the LpxK family.</text>
</comment>
<dbReference type="GO" id="GO:0005886">
    <property type="term" value="C:plasma membrane"/>
    <property type="evidence" value="ECO:0007669"/>
    <property type="project" value="TreeGrafter"/>
</dbReference>
<dbReference type="Pfam" id="PF02606">
    <property type="entry name" value="LpxK"/>
    <property type="match status" value="1"/>
</dbReference>
<comment type="caution">
    <text evidence="15">The sequence shown here is derived from an EMBL/GenBank/DDBJ whole genome shotgun (WGS) entry which is preliminary data.</text>
</comment>
<dbReference type="GO" id="GO:0009244">
    <property type="term" value="P:lipopolysaccharide core region biosynthetic process"/>
    <property type="evidence" value="ECO:0007669"/>
    <property type="project" value="TreeGrafter"/>
</dbReference>
<proteinExistence type="inferred from homology"/>
<reference evidence="15 16" key="1">
    <citation type="submission" date="2019-06" db="EMBL/GenBank/DDBJ databases">
        <title>Whole genome shotgun sequence of Acetobacter peroxydans NBRC 13755.</title>
        <authorList>
            <person name="Hosoyama A."/>
            <person name="Uohara A."/>
            <person name="Ohji S."/>
            <person name="Ichikawa N."/>
        </authorList>
    </citation>
    <scope>NUCLEOTIDE SEQUENCE [LARGE SCALE GENOMIC DNA]</scope>
    <source>
        <strain evidence="15 16">NBRC 13755</strain>
    </source>
</reference>
<comment type="caution">
    <text evidence="13">Lacks conserved residue(s) required for the propagation of feature annotation.</text>
</comment>
<dbReference type="AlphaFoldDB" id="A0A4Y3TS40"/>
<evidence type="ECO:0000256" key="2">
    <source>
        <dbReference type="ARBA" id="ARBA00004870"/>
    </source>
</evidence>
<dbReference type="GO" id="GO:0009245">
    <property type="term" value="P:lipid A biosynthetic process"/>
    <property type="evidence" value="ECO:0007669"/>
    <property type="project" value="UniProtKB-UniRule"/>
</dbReference>
<dbReference type="UniPathway" id="UPA00359">
    <property type="reaction ID" value="UER00482"/>
</dbReference>
<evidence type="ECO:0000256" key="7">
    <source>
        <dbReference type="ARBA" id="ARBA00022679"/>
    </source>
</evidence>
<accession>A0A4Y3TS40</accession>
<dbReference type="Proteomes" id="UP000317730">
    <property type="component" value="Unassembled WGS sequence"/>
</dbReference>
<keyword evidence="9 13" id="KW-0418">Kinase</keyword>
<keyword evidence="8 13" id="KW-0547">Nucleotide-binding</keyword>
<evidence type="ECO:0000256" key="11">
    <source>
        <dbReference type="ARBA" id="ARBA00023098"/>
    </source>
</evidence>
<evidence type="ECO:0000256" key="8">
    <source>
        <dbReference type="ARBA" id="ARBA00022741"/>
    </source>
</evidence>
<evidence type="ECO:0000256" key="6">
    <source>
        <dbReference type="ARBA" id="ARBA00022556"/>
    </source>
</evidence>
<dbReference type="NCBIfam" id="TIGR00682">
    <property type="entry name" value="lpxK"/>
    <property type="match status" value="1"/>
</dbReference>
<dbReference type="PANTHER" id="PTHR42724:SF1">
    <property type="entry name" value="TETRAACYLDISACCHARIDE 4'-KINASE, MITOCHONDRIAL-RELATED"/>
    <property type="match status" value="1"/>
</dbReference>
<comment type="function">
    <text evidence="1 13">Transfers the gamma-phosphate of ATP to the 4'-position of a tetraacyldisaccharide 1-phosphate intermediate (termed DS-1-P) to form tetraacyldisaccharide 1,4'-bis-phosphate (lipid IVA).</text>
</comment>
<evidence type="ECO:0000256" key="12">
    <source>
        <dbReference type="ARBA" id="ARBA00029757"/>
    </source>
</evidence>